<dbReference type="SUPFAM" id="SSF56112">
    <property type="entry name" value="Protein kinase-like (PK-like)"/>
    <property type="match status" value="1"/>
</dbReference>
<dbReference type="Pfam" id="PF00069">
    <property type="entry name" value="Pkinase"/>
    <property type="match status" value="1"/>
</dbReference>
<evidence type="ECO:0000313" key="15">
    <source>
        <dbReference type="EMBL" id="RSM20712.1"/>
    </source>
</evidence>
<evidence type="ECO:0000313" key="16">
    <source>
        <dbReference type="Proteomes" id="UP000288429"/>
    </source>
</evidence>
<evidence type="ECO:0000256" key="1">
    <source>
        <dbReference type="ARBA" id="ARBA00004623"/>
    </source>
</evidence>
<evidence type="ECO:0000256" key="10">
    <source>
        <dbReference type="ARBA" id="ARBA00023006"/>
    </source>
</evidence>
<feature type="domain" description="Protein kinase" evidence="14">
    <location>
        <begin position="44"/>
        <end position="309"/>
    </location>
</feature>
<dbReference type="SMART" id="SM00220">
    <property type="entry name" value="S_TKc"/>
    <property type="match status" value="1"/>
</dbReference>
<keyword evidence="9" id="KW-0653">Protein transport</keyword>
<evidence type="ECO:0000259" key="14">
    <source>
        <dbReference type="PROSITE" id="PS50011"/>
    </source>
</evidence>
<dbReference type="EC" id="2.7.11.1" evidence="2"/>
<keyword evidence="5" id="KW-0808">Transferase</keyword>
<dbReference type="PANTHER" id="PTHR24348">
    <property type="entry name" value="SERINE/THREONINE-PROTEIN KINASE UNC-51-RELATED"/>
    <property type="match status" value="1"/>
</dbReference>
<keyword evidence="6" id="KW-0547">Nucleotide-binding</keyword>
<gene>
    <name evidence="15" type="ORF">CDV31_000399</name>
</gene>
<dbReference type="GO" id="GO:0010506">
    <property type="term" value="P:regulation of autophagy"/>
    <property type="evidence" value="ECO:0007669"/>
    <property type="project" value="InterPro"/>
</dbReference>
<evidence type="ECO:0000256" key="9">
    <source>
        <dbReference type="ARBA" id="ARBA00022927"/>
    </source>
</evidence>
<dbReference type="GO" id="GO:0005524">
    <property type="term" value="F:ATP binding"/>
    <property type="evidence" value="ECO:0007669"/>
    <property type="project" value="UniProtKB-KW"/>
</dbReference>
<proteinExistence type="predicted"/>
<dbReference type="Gene3D" id="1.10.510.10">
    <property type="entry name" value="Transferase(Phosphotransferase) domain 1"/>
    <property type="match status" value="1"/>
</dbReference>
<evidence type="ECO:0000256" key="8">
    <source>
        <dbReference type="ARBA" id="ARBA00022840"/>
    </source>
</evidence>
<keyword evidence="16" id="KW-1185">Reference proteome</keyword>
<dbReference type="PANTHER" id="PTHR24348:SF22">
    <property type="entry name" value="NON-SPECIFIC SERINE_THREONINE PROTEIN KINASE"/>
    <property type="match status" value="1"/>
</dbReference>
<keyword evidence="7" id="KW-0418">Kinase</keyword>
<evidence type="ECO:0000256" key="7">
    <source>
        <dbReference type="ARBA" id="ARBA00022777"/>
    </source>
</evidence>
<dbReference type="Proteomes" id="UP000288429">
    <property type="component" value="Unassembled WGS sequence"/>
</dbReference>
<reference evidence="15 16" key="1">
    <citation type="submission" date="2017-06" db="EMBL/GenBank/DDBJ databases">
        <title>Cmopartive genomic analysis of Ambrosia Fusariam Clade fungi.</title>
        <authorList>
            <person name="Stajich J.E."/>
            <person name="Carrillo J."/>
            <person name="Kijimoto T."/>
            <person name="Eskalen A."/>
            <person name="O'Donnell K."/>
            <person name="Kasson M."/>
        </authorList>
    </citation>
    <scope>NUCLEOTIDE SEQUENCE [LARGE SCALE GENOMIC DNA]</scope>
    <source>
        <strain evidence="15 16">NRRL 20438</strain>
    </source>
</reference>
<name>A0A428V2G3_9HYPO</name>
<dbReference type="GO" id="GO:0004674">
    <property type="term" value="F:protein serine/threonine kinase activity"/>
    <property type="evidence" value="ECO:0007669"/>
    <property type="project" value="UniProtKB-KW"/>
</dbReference>
<evidence type="ECO:0000256" key="5">
    <source>
        <dbReference type="ARBA" id="ARBA00022679"/>
    </source>
</evidence>
<dbReference type="InterPro" id="IPR000719">
    <property type="entry name" value="Prot_kinase_dom"/>
</dbReference>
<dbReference type="InterPro" id="IPR045269">
    <property type="entry name" value="Atg1-like"/>
</dbReference>
<dbReference type="GO" id="GO:0005829">
    <property type="term" value="C:cytosol"/>
    <property type="evidence" value="ECO:0007669"/>
    <property type="project" value="TreeGrafter"/>
</dbReference>
<dbReference type="InterPro" id="IPR011009">
    <property type="entry name" value="Kinase-like_dom_sf"/>
</dbReference>
<dbReference type="PROSITE" id="PS00108">
    <property type="entry name" value="PROTEIN_KINASE_ST"/>
    <property type="match status" value="1"/>
</dbReference>
<comment type="subcellular location">
    <subcellularLocation>
        <location evidence="1">Preautophagosomal structure membrane</location>
        <topology evidence="1">Peripheral membrane protein</topology>
    </subcellularLocation>
</comment>
<dbReference type="GO" id="GO:0015031">
    <property type="term" value="P:protein transport"/>
    <property type="evidence" value="ECO:0007669"/>
    <property type="project" value="UniProtKB-KW"/>
</dbReference>
<keyword evidence="8" id="KW-0067">ATP-binding</keyword>
<keyword evidence="10" id="KW-0072">Autophagy</keyword>
<evidence type="ECO:0000256" key="4">
    <source>
        <dbReference type="ARBA" id="ARBA00022527"/>
    </source>
</evidence>
<dbReference type="GO" id="GO:0000045">
    <property type="term" value="P:autophagosome assembly"/>
    <property type="evidence" value="ECO:0007669"/>
    <property type="project" value="TreeGrafter"/>
</dbReference>
<dbReference type="EMBL" id="NIZV01000003">
    <property type="protein sequence ID" value="RSM20712.1"/>
    <property type="molecule type" value="Genomic_DNA"/>
</dbReference>
<evidence type="ECO:0000256" key="13">
    <source>
        <dbReference type="ARBA" id="ARBA00048679"/>
    </source>
</evidence>
<keyword evidence="3" id="KW-0813">Transport</keyword>
<comment type="catalytic activity">
    <reaction evidence="12">
        <text>L-threonyl-[protein] + ATP = O-phospho-L-threonyl-[protein] + ADP + H(+)</text>
        <dbReference type="Rhea" id="RHEA:46608"/>
        <dbReference type="Rhea" id="RHEA-COMP:11060"/>
        <dbReference type="Rhea" id="RHEA-COMP:11605"/>
        <dbReference type="ChEBI" id="CHEBI:15378"/>
        <dbReference type="ChEBI" id="CHEBI:30013"/>
        <dbReference type="ChEBI" id="CHEBI:30616"/>
        <dbReference type="ChEBI" id="CHEBI:61977"/>
        <dbReference type="ChEBI" id="CHEBI:456216"/>
        <dbReference type="EC" id="2.7.11.1"/>
    </reaction>
</comment>
<evidence type="ECO:0000256" key="3">
    <source>
        <dbReference type="ARBA" id="ARBA00022448"/>
    </source>
</evidence>
<dbReference type="InterPro" id="IPR008271">
    <property type="entry name" value="Ser/Thr_kinase_AS"/>
</dbReference>
<comment type="catalytic activity">
    <reaction evidence="13">
        <text>L-seryl-[protein] + ATP = O-phospho-L-seryl-[protein] + ADP + H(+)</text>
        <dbReference type="Rhea" id="RHEA:17989"/>
        <dbReference type="Rhea" id="RHEA-COMP:9863"/>
        <dbReference type="Rhea" id="RHEA-COMP:11604"/>
        <dbReference type="ChEBI" id="CHEBI:15378"/>
        <dbReference type="ChEBI" id="CHEBI:29999"/>
        <dbReference type="ChEBI" id="CHEBI:30616"/>
        <dbReference type="ChEBI" id="CHEBI:83421"/>
        <dbReference type="ChEBI" id="CHEBI:456216"/>
        <dbReference type="EC" id="2.7.11.1"/>
    </reaction>
</comment>
<accession>A0A428V2G3</accession>
<evidence type="ECO:0000256" key="6">
    <source>
        <dbReference type="ARBA" id="ARBA00022741"/>
    </source>
</evidence>
<evidence type="ECO:0000256" key="2">
    <source>
        <dbReference type="ARBA" id="ARBA00012513"/>
    </source>
</evidence>
<sequence length="326" mass="37301">MPRLPDLVSDSKLETDLVDSCTRHLFSETGSSLSTRRLFREERWQRRDLLGHGAYGMVHLEKCITSKENKVRAVKEITKGVLGGVRNSWVHEVEALVKFSHPKYNHCFVSSQGWYELKNRIFVTMEFLELGDLQSNLNDEPLSEFEARQITRQVLEGVGYMHDNGFLHQDLKPSNIMVVSRDPDWFVKIGDFGISRRLSDDIDTSDPVYCGTLGYMAPQFNGPTTSLQLLLSPDMWSLGCIAYKILTGALPFPQLRHLFRYCVLGSKFPREPLHTCKVSDRGQDFVLRLLQARPEHRMTAVSATRHPWMTASLDPVKPRPPPTRSR</sequence>
<dbReference type="GO" id="GO:0005776">
    <property type="term" value="C:autophagosome"/>
    <property type="evidence" value="ECO:0007669"/>
    <property type="project" value="TreeGrafter"/>
</dbReference>
<dbReference type="PROSITE" id="PS50011">
    <property type="entry name" value="PROTEIN_KINASE_DOM"/>
    <property type="match status" value="1"/>
</dbReference>
<protein>
    <recommendedName>
        <fullName evidence="2">non-specific serine/threonine protein kinase</fullName>
        <ecNumber evidence="2">2.7.11.1</ecNumber>
    </recommendedName>
    <alternativeName>
        <fullName evidence="11">Autophagy-related protein 1</fullName>
    </alternativeName>
</protein>
<evidence type="ECO:0000256" key="12">
    <source>
        <dbReference type="ARBA" id="ARBA00047899"/>
    </source>
</evidence>
<keyword evidence="4" id="KW-0723">Serine/threonine-protein kinase</keyword>
<dbReference type="GO" id="GO:0034045">
    <property type="term" value="C:phagophore assembly site membrane"/>
    <property type="evidence" value="ECO:0007669"/>
    <property type="project" value="UniProtKB-SubCell"/>
</dbReference>
<organism evidence="15 16">
    <name type="scientific">Fusarium ambrosium</name>
    <dbReference type="NCBI Taxonomy" id="131363"/>
    <lineage>
        <taxon>Eukaryota</taxon>
        <taxon>Fungi</taxon>
        <taxon>Dikarya</taxon>
        <taxon>Ascomycota</taxon>
        <taxon>Pezizomycotina</taxon>
        <taxon>Sordariomycetes</taxon>
        <taxon>Hypocreomycetidae</taxon>
        <taxon>Hypocreales</taxon>
        <taxon>Nectriaceae</taxon>
        <taxon>Fusarium</taxon>
        <taxon>Fusarium solani species complex</taxon>
    </lineage>
</organism>
<dbReference type="AlphaFoldDB" id="A0A428V2G3"/>
<comment type="caution">
    <text evidence="15">The sequence shown here is derived from an EMBL/GenBank/DDBJ whole genome shotgun (WGS) entry which is preliminary data.</text>
</comment>
<evidence type="ECO:0000256" key="11">
    <source>
        <dbReference type="ARBA" id="ARBA00030237"/>
    </source>
</evidence>